<organism evidence="2 3">
    <name type="scientific">Lithospermum erythrorhizon</name>
    <name type="common">Purple gromwell</name>
    <name type="synonym">Lithospermum officinale var. erythrorhizon</name>
    <dbReference type="NCBI Taxonomy" id="34254"/>
    <lineage>
        <taxon>Eukaryota</taxon>
        <taxon>Viridiplantae</taxon>
        <taxon>Streptophyta</taxon>
        <taxon>Embryophyta</taxon>
        <taxon>Tracheophyta</taxon>
        <taxon>Spermatophyta</taxon>
        <taxon>Magnoliopsida</taxon>
        <taxon>eudicotyledons</taxon>
        <taxon>Gunneridae</taxon>
        <taxon>Pentapetalae</taxon>
        <taxon>asterids</taxon>
        <taxon>lamiids</taxon>
        <taxon>Boraginales</taxon>
        <taxon>Boraginaceae</taxon>
        <taxon>Boraginoideae</taxon>
        <taxon>Lithospermeae</taxon>
        <taxon>Lithospermum</taxon>
    </lineage>
</organism>
<dbReference type="Proteomes" id="UP001454036">
    <property type="component" value="Unassembled WGS sequence"/>
</dbReference>
<keyword evidence="1" id="KW-1133">Transmembrane helix</keyword>
<sequence length="74" mass="8606">MLHQTRNGKDPNSSKVHTFAFAFIRDYHSFTPYWCIFSRLSPLIACAILELATLLIYFIEGIQRSTKLMASLYF</sequence>
<name>A0AAV3RS77_LITER</name>
<accession>A0AAV3RS77</accession>
<feature type="transmembrane region" description="Helical" evidence="1">
    <location>
        <begin position="40"/>
        <end position="59"/>
    </location>
</feature>
<evidence type="ECO:0000256" key="1">
    <source>
        <dbReference type="SAM" id="Phobius"/>
    </source>
</evidence>
<proteinExistence type="predicted"/>
<keyword evidence="3" id="KW-1185">Reference proteome</keyword>
<evidence type="ECO:0000313" key="3">
    <source>
        <dbReference type="Proteomes" id="UP001454036"/>
    </source>
</evidence>
<dbReference type="EMBL" id="BAABME010029582">
    <property type="protein sequence ID" value="GAA0183854.1"/>
    <property type="molecule type" value="Genomic_DNA"/>
</dbReference>
<gene>
    <name evidence="2" type="ORF">LIER_42473</name>
</gene>
<keyword evidence="1" id="KW-0472">Membrane</keyword>
<protein>
    <submittedName>
        <fullName evidence="2">Uncharacterized protein</fullName>
    </submittedName>
</protein>
<dbReference type="AlphaFoldDB" id="A0AAV3RS77"/>
<reference evidence="2 3" key="1">
    <citation type="submission" date="2024-01" db="EMBL/GenBank/DDBJ databases">
        <title>The complete chloroplast genome sequence of Lithospermum erythrorhizon: insights into the phylogenetic relationship among Boraginaceae species and the maternal lineages of purple gromwells.</title>
        <authorList>
            <person name="Okada T."/>
            <person name="Watanabe K."/>
        </authorList>
    </citation>
    <scope>NUCLEOTIDE SEQUENCE [LARGE SCALE GENOMIC DNA]</scope>
</reference>
<evidence type="ECO:0000313" key="2">
    <source>
        <dbReference type="EMBL" id="GAA0183854.1"/>
    </source>
</evidence>
<comment type="caution">
    <text evidence="2">The sequence shown here is derived from an EMBL/GenBank/DDBJ whole genome shotgun (WGS) entry which is preliminary data.</text>
</comment>
<keyword evidence="1" id="KW-0812">Transmembrane</keyword>